<keyword evidence="1" id="KW-0472">Membrane</keyword>
<reference evidence="2" key="1">
    <citation type="submission" date="2018-05" db="EMBL/GenBank/DDBJ databases">
        <authorList>
            <person name="Lanie J.A."/>
            <person name="Ng W.-L."/>
            <person name="Kazmierczak K.M."/>
            <person name="Andrzejewski T.M."/>
            <person name="Davidsen T.M."/>
            <person name="Wayne K.J."/>
            <person name="Tettelin H."/>
            <person name="Glass J.I."/>
            <person name="Rusch D."/>
            <person name="Podicherti R."/>
            <person name="Tsui H.-C.T."/>
            <person name="Winkler M.E."/>
        </authorList>
    </citation>
    <scope>NUCLEOTIDE SEQUENCE</scope>
</reference>
<organism evidence="2">
    <name type="scientific">marine metagenome</name>
    <dbReference type="NCBI Taxonomy" id="408172"/>
    <lineage>
        <taxon>unclassified sequences</taxon>
        <taxon>metagenomes</taxon>
        <taxon>ecological metagenomes</taxon>
    </lineage>
</organism>
<keyword evidence="1" id="KW-1133">Transmembrane helix</keyword>
<dbReference type="AlphaFoldDB" id="A0A382G0P7"/>
<gene>
    <name evidence="2" type="ORF">METZ01_LOCUS221722</name>
</gene>
<protein>
    <submittedName>
        <fullName evidence="2">Uncharacterized protein</fullName>
    </submittedName>
</protein>
<proteinExistence type="predicted"/>
<evidence type="ECO:0000313" key="2">
    <source>
        <dbReference type="EMBL" id="SVB68868.1"/>
    </source>
</evidence>
<dbReference type="EMBL" id="UINC01052943">
    <property type="protein sequence ID" value="SVB68868.1"/>
    <property type="molecule type" value="Genomic_DNA"/>
</dbReference>
<evidence type="ECO:0000256" key="1">
    <source>
        <dbReference type="SAM" id="Phobius"/>
    </source>
</evidence>
<keyword evidence="1" id="KW-0812">Transmembrane</keyword>
<sequence>MINANTILVMKLMRVFSLIVYFVSALCILFRVLVIISDFLMD</sequence>
<accession>A0A382G0P7</accession>
<name>A0A382G0P7_9ZZZZ</name>
<feature type="transmembrane region" description="Helical" evidence="1">
    <location>
        <begin position="12"/>
        <end position="36"/>
    </location>
</feature>